<keyword evidence="3" id="KW-0444">Lipid biosynthesis</keyword>
<comment type="similarity">
    <text evidence="2 12">Belongs to the CDP-alcohol phosphatidyltransferase class-I family.</text>
</comment>
<keyword evidence="9" id="KW-0594">Phospholipid biosynthesis</keyword>
<dbReference type="AlphaFoldDB" id="D0GNV0"/>
<dbReference type="EMBL" id="ADAD01000176">
    <property type="protein sequence ID" value="EEY34285.1"/>
    <property type="molecule type" value="Genomic_DNA"/>
</dbReference>
<dbReference type="GO" id="GO:0008444">
    <property type="term" value="F:CDP-diacylglycerol-glycerol-3-phosphate 3-phosphatidyltransferase activity"/>
    <property type="evidence" value="ECO:0007669"/>
    <property type="project" value="UniProtKB-UniRule"/>
</dbReference>
<keyword evidence="10" id="KW-1208">Phospholipid metabolism</keyword>
<evidence type="ECO:0000256" key="10">
    <source>
        <dbReference type="ARBA" id="ARBA00023264"/>
    </source>
</evidence>
<evidence type="ECO:0000256" key="3">
    <source>
        <dbReference type="ARBA" id="ARBA00022516"/>
    </source>
</evidence>
<keyword evidence="4 12" id="KW-0808">Transferase</keyword>
<evidence type="ECO:0000256" key="5">
    <source>
        <dbReference type="ARBA" id="ARBA00022692"/>
    </source>
</evidence>
<organism evidence="14 15">
    <name type="scientific">Pseudoleptotrichia goodfellowii F0264</name>
    <dbReference type="NCBI Taxonomy" id="596323"/>
    <lineage>
        <taxon>Bacteria</taxon>
        <taxon>Fusobacteriati</taxon>
        <taxon>Fusobacteriota</taxon>
        <taxon>Fusobacteriia</taxon>
        <taxon>Fusobacteriales</taxon>
        <taxon>Leptotrichiaceae</taxon>
        <taxon>Pseudoleptotrichia</taxon>
    </lineage>
</organism>
<dbReference type="RefSeq" id="WP_006808161.1">
    <property type="nucleotide sequence ID" value="NZ_ADAD01000176.1"/>
</dbReference>
<dbReference type="PANTHER" id="PTHR14269">
    <property type="entry name" value="CDP-DIACYLGLYCEROL--GLYCEROL-3-PHOSPHATE 3-PHOSPHATIDYLTRANSFERASE-RELATED"/>
    <property type="match status" value="1"/>
</dbReference>
<dbReference type="Pfam" id="PF01066">
    <property type="entry name" value="CDP-OH_P_transf"/>
    <property type="match status" value="1"/>
</dbReference>
<dbReference type="EC" id="2.7.8.5" evidence="11"/>
<feature type="transmembrane region" description="Helical" evidence="13">
    <location>
        <begin position="155"/>
        <end position="173"/>
    </location>
</feature>
<gene>
    <name evidence="14" type="primary">pgsA</name>
    <name evidence="14" type="ORF">HMPREF0554_2383</name>
</gene>
<feature type="transmembrane region" description="Helical" evidence="13">
    <location>
        <begin position="32"/>
        <end position="50"/>
    </location>
</feature>
<evidence type="ECO:0000256" key="4">
    <source>
        <dbReference type="ARBA" id="ARBA00022679"/>
    </source>
</evidence>
<sequence length="181" mass="19985">MNLPNKLATLRMILIIPFVIVMGAALSTDNDILSIFMRILACIIFVGASITDYYDGQIARKYNLVTNLGKLIDPLADKLLVISALTVLTKYDKISLWIVLIIIFRELMITGLRAIVAADGTVIAAETLGKWKTATQMVALTIIILFPLSYTMNNILMIIPLILTILSGAEYVLKSKDVLNK</sequence>
<evidence type="ECO:0000256" key="12">
    <source>
        <dbReference type="RuleBase" id="RU003750"/>
    </source>
</evidence>
<evidence type="ECO:0000256" key="6">
    <source>
        <dbReference type="ARBA" id="ARBA00022989"/>
    </source>
</evidence>
<evidence type="ECO:0000256" key="1">
    <source>
        <dbReference type="ARBA" id="ARBA00004141"/>
    </source>
</evidence>
<feature type="transmembrane region" description="Helical" evidence="13">
    <location>
        <begin position="7"/>
        <end position="26"/>
    </location>
</feature>
<dbReference type="InterPro" id="IPR050324">
    <property type="entry name" value="CDP-alcohol_PTase-I"/>
</dbReference>
<dbReference type="Gene3D" id="1.20.120.1760">
    <property type="match status" value="1"/>
</dbReference>
<dbReference type="GO" id="GO:0046474">
    <property type="term" value="P:glycerophospholipid biosynthetic process"/>
    <property type="evidence" value="ECO:0007669"/>
    <property type="project" value="TreeGrafter"/>
</dbReference>
<dbReference type="InterPro" id="IPR043130">
    <property type="entry name" value="CDP-OH_PTrfase_TM_dom"/>
</dbReference>
<dbReference type="GO" id="GO:0016020">
    <property type="term" value="C:membrane"/>
    <property type="evidence" value="ECO:0007669"/>
    <property type="project" value="UniProtKB-SubCell"/>
</dbReference>
<dbReference type="NCBIfam" id="TIGR00560">
    <property type="entry name" value="pgsA"/>
    <property type="match status" value="1"/>
</dbReference>
<comment type="subcellular location">
    <subcellularLocation>
        <location evidence="1">Membrane</location>
        <topology evidence="1">Multi-pass membrane protein</topology>
    </subcellularLocation>
</comment>
<keyword evidence="15" id="KW-1185">Reference proteome</keyword>
<dbReference type="PANTHER" id="PTHR14269:SF62">
    <property type="entry name" value="CDP-DIACYLGLYCEROL--GLYCEROL-3-PHOSPHATE 3-PHOSPHATIDYLTRANSFERASE 1, CHLOROPLASTIC"/>
    <property type="match status" value="1"/>
</dbReference>
<feature type="transmembrane region" description="Helical" evidence="13">
    <location>
        <begin position="128"/>
        <end position="149"/>
    </location>
</feature>
<reference evidence="14 15" key="1">
    <citation type="submission" date="2009-10" db="EMBL/GenBank/DDBJ databases">
        <authorList>
            <person name="Harkins D.M."/>
            <person name="Madupu R."/>
            <person name="Durkin A.S."/>
            <person name="Torralba M."/>
            <person name="Methe B."/>
            <person name="Sutton G.G."/>
            <person name="Strausberg R.L."/>
            <person name="Nelson K.E."/>
        </authorList>
    </citation>
    <scope>NUCLEOTIDE SEQUENCE [LARGE SCALE GENOMIC DNA]</scope>
    <source>
        <strain evidence="14 15">F0264</strain>
    </source>
</reference>
<dbReference type="PROSITE" id="PS00379">
    <property type="entry name" value="CDP_ALCOHOL_P_TRANSF"/>
    <property type="match status" value="1"/>
</dbReference>
<dbReference type="PIRSF" id="PIRSF000847">
    <property type="entry name" value="Phos_ph_gly_syn"/>
    <property type="match status" value="1"/>
</dbReference>
<keyword evidence="8 13" id="KW-0472">Membrane</keyword>
<protein>
    <recommendedName>
        <fullName evidence="11">CDP-diacylglycerol--glycerol-3-phosphate 3-phosphatidyltransferase</fullName>
        <ecNumber evidence="11">2.7.8.5</ecNumber>
    </recommendedName>
</protein>
<dbReference type="Proteomes" id="UP000004226">
    <property type="component" value="Unassembled WGS sequence"/>
</dbReference>
<accession>D0GNV0</accession>
<evidence type="ECO:0000256" key="9">
    <source>
        <dbReference type="ARBA" id="ARBA00023209"/>
    </source>
</evidence>
<evidence type="ECO:0000256" key="8">
    <source>
        <dbReference type="ARBA" id="ARBA00023136"/>
    </source>
</evidence>
<name>D0GNV0_9FUSO</name>
<comment type="caution">
    <text evidence="14">The sequence shown here is derived from an EMBL/GenBank/DDBJ whole genome shotgun (WGS) entry which is preliminary data.</text>
</comment>
<evidence type="ECO:0000313" key="14">
    <source>
        <dbReference type="EMBL" id="EEY34285.1"/>
    </source>
</evidence>
<evidence type="ECO:0000256" key="2">
    <source>
        <dbReference type="ARBA" id="ARBA00010441"/>
    </source>
</evidence>
<feature type="transmembrane region" description="Helical" evidence="13">
    <location>
        <begin position="94"/>
        <end position="116"/>
    </location>
</feature>
<dbReference type="eggNOG" id="COG0558">
    <property type="taxonomic scope" value="Bacteria"/>
</dbReference>
<evidence type="ECO:0000313" key="15">
    <source>
        <dbReference type="Proteomes" id="UP000004226"/>
    </source>
</evidence>
<dbReference type="InterPro" id="IPR004570">
    <property type="entry name" value="Phosphatidylglycerol_P_synth"/>
</dbReference>
<dbReference type="InterPro" id="IPR000462">
    <property type="entry name" value="CDP-OH_P_trans"/>
</dbReference>
<keyword evidence="5 13" id="KW-0812">Transmembrane</keyword>
<evidence type="ECO:0000256" key="11">
    <source>
        <dbReference type="NCBIfam" id="TIGR00560"/>
    </source>
</evidence>
<evidence type="ECO:0000256" key="7">
    <source>
        <dbReference type="ARBA" id="ARBA00023098"/>
    </source>
</evidence>
<keyword evidence="7" id="KW-0443">Lipid metabolism</keyword>
<evidence type="ECO:0000256" key="13">
    <source>
        <dbReference type="SAM" id="Phobius"/>
    </source>
</evidence>
<dbReference type="InterPro" id="IPR048254">
    <property type="entry name" value="CDP_ALCOHOL_P_TRANSF_CS"/>
</dbReference>
<keyword evidence="6 13" id="KW-1133">Transmembrane helix</keyword>
<proteinExistence type="inferred from homology"/>